<reference evidence="9" key="1">
    <citation type="submission" date="2025-05" db="UniProtKB">
        <authorList>
            <consortium name="Ensembl"/>
        </authorList>
    </citation>
    <scope>IDENTIFICATION</scope>
</reference>
<evidence type="ECO:0000256" key="3">
    <source>
        <dbReference type="ARBA" id="ARBA00022692"/>
    </source>
</evidence>
<accession>A0A8P4K660</accession>
<organism evidence="9 10">
    <name type="scientific">Dicentrarchus labrax</name>
    <name type="common">European seabass</name>
    <name type="synonym">Morone labrax</name>
    <dbReference type="NCBI Taxonomy" id="13489"/>
    <lineage>
        <taxon>Eukaryota</taxon>
        <taxon>Metazoa</taxon>
        <taxon>Chordata</taxon>
        <taxon>Craniata</taxon>
        <taxon>Vertebrata</taxon>
        <taxon>Euteleostomi</taxon>
        <taxon>Actinopterygii</taxon>
        <taxon>Neopterygii</taxon>
        <taxon>Teleostei</taxon>
        <taxon>Neoteleostei</taxon>
        <taxon>Acanthomorphata</taxon>
        <taxon>Eupercaria</taxon>
        <taxon>Moronidae</taxon>
        <taxon>Dicentrarchus</taxon>
    </lineage>
</organism>
<feature type="transmembrane region" description="Helical" evidence="7">
    <location>
        <begin position="340"/>
        <end position="363"/>
    </location>
</feature>
<feature type="compositionally biased region" description="Polar residues" evidence="6">
    <location>
        <begin position="186"/>
        <end position="198"/>
    </location>
</feature>
<evidence type="ECO:0000256" key="1">
    <source>
        <dbReference type="ARBA" id="ARBA00004141"/>
    </source>
</evidence>
<keyword evidence="4 7" id="KW-1133">Transmembrane helix</keyword>
<keyword evidence="5 7" id="KW-0472">Membrane</keyword>
<evidence type="ECO:0000256" key="7">
    <source>
        <dbReference type="SAM" id="Phobius"/>
    </source>
</evidence>
<dbReference type="RefSeq" id="XP_051244727.1">
    <property type="nucleotide sequence ID" value="XM_051388767.1"/>
</dbReference>
<dbReference type="GeneTree" id="ENSGT00530000063599"/>
<feature type="transmembrane region" description="Helical" evidence="7">
    <location>
        <begin position="540"/>
        <end position="559"/>
    </location>
</feature>
<dbReference type="InterPro" id="IPR036259">
    <property type="entry name" value="MFS_trans_sf"/>
</dbReference>
<keyword evidence="10" id="KW-1185">Reference proteome</keyword>
<evidence type="ECO:0000313" key="9">
    <source>
        <dbReference type="Ensembl" id="ENSDLAP00005068408.1"/>
    </source>
</evidence>
<feature type="transmembrane region" description="Helical" evidence="7">
    <location>
        <begin position="451"/>
        <end position="468"/>
    </location>
</feature>
<evidence type="ECO:0000256" key="6">
    <source>
        <dbReference type="SAM" id="MobiDB-lite"/>
    </source>
</evidence>
<feature type="transmembrane region" description="Helical" evidence="7">
    <location>
        <begin position="419"/>
        <end position="439"/>
    </location>
</feature>
<dbReference type="Ensembl" id="ENSDLAT00005079185.1">
    <property type="protein sequence ID" value="ENSDLAP00005064078.1"/>
    <property type="gene ID" value="ENSDLAG00005033039.1"/>
</dbReference>
<protein>
    <submittedName>
        <fullName evidence="9">Major facilitator superfamily domain containing 6-like</fullName>
    </submittedName>
</protein>
<feature type="transmembrane region" description="Helical" evidence="7">
    <location>
        <begin position="513"/>
        <end position="534"/>
    </location>
</feature>
<feature type="transmembrane region" description="Helical" evidence="7">
    <location>
        <begin position="384"/>
        <end position="407"/>
    </location>
</feature>
<evidence type="ECO:0000256" key="5">
    <source>
        <dbReference type="ARBA" id="ARBA00023136"/>
    </source>
</evidence>
<proteinExistence type="inferred from homology"/>
<dbReference type="PROSITE" id="PS51257">
    <property type="entry name" value="PROKAR_LIPOPROTEIN"/>
    <property type="match status" value="1"/>
</dbReference>
<evidence type="ECO:0000313" key="10">
    <source>
        <dbReference type="Proteomes" id="UP000694389"/>
    </source>
</evidence>
<feature type="transmembrane region" description="Helical" evidence="7">
    <location>
        <begin position="78"/>
        <end position="97"/>
    </location>
</feature>
<dbReference type="AlphaFoldDB" id="A0A8P4K660"/>
<dbReference type="Ensembl" id="ENSDLAT00005087849.1">
    <property type="protein sequence ID" value="ENSDLAP00005068408.1"/>
    <property type="gene ID" value="ENSDLAG00005033039.1"/>
</dbReference>
<keyword evidence="3 7" id="KW-0812">Transmembrane</keyword>
<dbReference type="OrthoDB" id="515887at2759"/>
<feature type="region of interest" description="Disordered" evidence="6">
    <location>
        <begin position="157"/>
        <end position="242"/>
    </location>
</feature>
<feature type="region of interest" description="Disordered" evidence="6">
    <location>
        <begin position="578"/>
        <end position="613"/>
    </location>
</feature>
<dbReference type="GeneID" id="127356750"/>
<dbReference type="InterPro" id="IPR051717">
    <property type="entry name" value="MFS_MFSD6"/>
</dbReference>
<evidence type="ECO:0000256" key="4">
    <source>
        <dbReference type="ARBA" id="ARBA00022989"/>
    </source>
</evidence>
<dbReference type="PANTHER" id="PTHR16172">
    <property type="entry name" value="MAJOR FACILITATOR SUPERFAMILY DOMAIN-CONTAINING PROTEIN 6-LIKE"/>
    <property type="match status" value="1"/>
</dbReference>
<dbReference type="CTD" id="162387"/>
<comment type="similarity">
    <text evidence="2">Belongs to the major facilitator superfamily. MFSD6 family.</text>
</comment>
<evidence type="ECO:0000256" key="2">
    <source>
        <dbReference type="ARBA" id="ARBA00005241"/>
    </source>
</evidence>
<feature type="domain" description="Major facilitator superfamily associated" evidence="8">
    <location>
        <begin position="19"/>
        <end position="543"/>
    </location>
</feature>
<dbReference type="GO" id="GO:0016020">
    <property type="term" value="C:membrane"/>
    <property type="evidence" value="ECO:0007669"/>
    <property type="project" value="UniProtKB-SubCell"/>
</dbReference>
<dbReference type="OMA" id="EGLQWTF"/>
<dbReference type="PANTHER" id="PTHR16172:SF41">
    <property type="entry name" value="MAJOR FACILITATOR SUPERFAMILY DOMAIN-CONTAINING PROTEIN 6-LIKE"/>
    <property type="match status" value="1"/>
</dbReference>
<name>A0A8P4K660_DICLA</name>
<comment type="subcellular location">
    <subcellularLocation>
        <location evidence="1">Membrane</location>
        <topology evidence="1">Multi-pass membrane protein</topology>
    </subcellularLocation>
</comment>
<feature type="compositionally biased region" description="Low complexity" evidence="6">
    <location>
        <begin position="604"/>
        <end position="613"/>
    </location>
</feature>
<feature type="transmembrane region" description="Helical" evidence="7">
    <location>
        <begin position="474"/>
        <end position="493"/>
    </location>
</feature>
<evidence type="ECO:0000259" key="8">
    <source>
        <dbReference type="Pfam" id="PF12832"/>
    </source>
</evidence>
<dbReference type="Pfam" id="PF12832">
    <property type="entry name" value="MFS_1_like"/>
    <property type="match status" value="1"/>
</dbReference>
<dbReference type="SUPFAM" id="SSF103473">
    <property type="entry name" value="MFS general substrate transporter"/>
    <property type="match status" value="1"/>
</dbReference>
<gene>
    <name evidence="9" type="primary">mfsd6l</name>
</gene>
<dbReference type="InterPro" id="IPR024989">
    <property type="entry name" value="MFS_assoc_dom"/>
</dbReference>
<feature type="transmembrane region" description="Helical" evidence="7">
    <location>
        <begin position="12"/>
        <end position="34"/>
    </location>
</feature>
<feature type="compositionally biased region" description="Basic and acidic residues" evidence="6">
    <location>
        <begin position="588"/>
        <end position="603"/>
    </location>
</feature>
<sequence>MKRNKQIDIRHALALAGTFNFLCSCARACLLPFLTLYFRQLGLTPAMTGIVMGTKHLISVVWSPVASALSKHYNKRRVVINGSLVCSAAVALVLLLIPPTDVNTQTSACNVSDLSSGPTPNVGGNLLMSSIGPSILSPTTQPKANTALVSQSGVTLPAKTLPDTKSAPVVTSKMSLHQPDGDKSHPQLSQENTVNNSAGEPKISGSVIHRTTSSAAAPLRNKRSESKSGSGEQLGEKTTEGEKREGHFDFLGSLKVMDPLHQLFFLILITVSVWESSSAPLEWTADDGLYEYLDYADASDRYSSTRVWGLLGGACGVGGAGLLVSQLSCVIAGQTSRSAVHFYCYAGVAALALPAATYLPLYLNKKRDRANGLLKAMQLVRGSPRALLCAVTTLLVGVAGSAVDNFLLWQMQDLGSTELHMGLSLALALLSQAAFPLLAGRVSKLLSPGRVLAVGAASLGFQCFYYSFLWGPWAALPAQVLSCFSSGALWWAVKVQCEDVATPGAERSVRRIYSALSLHLGSALGSFVGGFVVQRFGLTWLFRGAAVGLLLWCVCLPLLQWKAPRQRRINYSRLLAADASEASDSESEQERDWLDKAMEEDRGNNNNGRRIKH</sequence>
<dbReference type="Gene3D" id="1.20.1250.20">
    <property type="entry name" value="MFS general substrate transporter like domains"/>
    <property type="match status" value="2"/>
</dbReference>
<dbReference type="Proteomes" id="UP000694389">
    <property type="component" value="Unassembled WGS sequence"/>
</dbReference>